<dbReference type="PROSITE" id="PS51635">
    <property type="entry name" value="PNPLA"/>
    <property type="match status" value="1"/>
</dbReference>
<dbReference type="InterPro" id="IPR002641">
    <property type="entry name" value="PNPLA_dom"/>
</dbReference>
<gene>
    <name evidence="6" type="ORF">HZF06_16645</name>
</gene>
<dbReference type="GO" id="GO:0016787">
    <property type="term" value="F:hydrolase activity"/>
    <property type="evidence" value="ECO:0007669"/>
    <property type="project" value="UniProtKB-UniRule"/>
</dbReference>
<protein>
    <submittedName>
        <fullName evidence="6">Patatin-like phospholipase family protein</fullName>
    </submittedName>
</protein>
<keyword evidence="3 4" id="KW-0443">Lipid metabolism</keyword>
<dbReference type="Pfam" id="PF01734">
    <property type="entry name" value="Patatin"/>
    <property type="match status" value="1"/>
</dbReference>
<feature type="short sequence motif" description="DGA/G" evidence="4">
    <location>
        <begin position="211"/>
        <end position="213"/>
    </location>
</feature>
<feature type="active site" description="Nucleophile" evidence="4">
    <location>
        <position position="46"/>
    </location>
</feature>
<dbReference type="PANTHER" id="PTHR14226:SF78">
    <property type="entry name" value="SLR0060 PROTEIN"/>
    <property type="match status" value="1"/>
</dbReference>
<dbReference type="SUPFAM" id="SSF52151">
    <property type="entry name" value="FabD/lysophospholipase-like"/>
    <property type="match status" value="1"/>
</dbReference>
<proteinExistence type="predicted"/>
<accession>A0A7D6ZFV8</accession>
<evidence type="ECO:0000256" key="2">
    <source>
        <dbReference type="ARBA" id="ARBA00022963"/>
    </source>
</evidence>
<sequence length="372" mass="41943">MFNKGTRIGLALSGGGIRALIFHLGILKFLAENGNLENVKTISTVSGGSICIGLILSINDYKWPTSKEYLEKVLPECEGIVLNNDITSGMMRLKEKYPDYDTVMLLAKALEEEWGVHGDLQTIPSSINWEINCATFETTKNFRFSKRRMGDPLLGYTMNPDFPISNAVAASAAFPEIIGTYRLDMSLYKWYKDALGNTPLTDPRDFCNLWDGGVYDNLGLEVLYRPGFGLKKGIDFLVVSDASSPIYEQEYSKESRIENLQRIWDISVKKLNELVVRSLFRDVINKGKGAYLKTGTFILDVLKKLPIPQKIIVKLGETSLSHEKVILAMNYPTTLIAPTSEEFKLILRHGYETAACIRIKSMIKSYRYFKVN</sequence>
<evidence type="ECO:0000256" key="4">
    <source>
        <dbReference type="PROSITE-ProRule" id="PRU01161"/>
    </source>
</evidence>
<evidence type="ECO:0000259" key="5">
    <source>
        <dbReference type="PROSITE" id="PS51635"/>
    </source>
</evidence>
<dbReference type="InterPro" id="IPR050301">
    <property type="entry name" value="NTE"/>
</dbReference>
<dbReference type="AlphaFoldDB" id="A0A7D6ZFV8"/>
<dbReference type="GO" id="GO:0016042">
    <property type="term" value="P:lipid catabolic process"/>
    <property type="evidence" value="ECO:0007669"/>
    <property type="project" value="UniProtKB-UniRule"/>
</dbReference>
<name>A0A7D6ZFV8_9CLOT</name>
<dbReference type="Proteomes" id="UP000512286">
    <property type="component" value="Chromosome"/>
</dbReference>
<keyword evidence="1 4" id="KW-0378">Hydrolase</keyword>
<evidence type="ECO:0000313" key="6">
    <source>
        <dbReference type="EMBL" id="QLY78699.1"/>
    </source>
</evidence>
<evidence type="ECO:0000313" key="7">
    <source>
        <dbReference type="Proteomes" id="UP000512286"/>
    </source>
</evidence>
<keyword evidence="2 4" id="KW-0442">Lipid degradation</keyword>
<dbReference type="PANTHER" id="PTHR14226">
    <property type="entry name" value="NEUROPATHY TARGET ESTERASE/SWISS CHEESE D.MELANOGASTER"/>
    <property type="match status" value="1"/>
</dbReference>
<feature type="domain" description="PNPLA" evidence="5">
    <location>
        <begin position="11"/>
        <end position="224"/>
    </location>
</feature>
<dbReference type="InterPro" id="IPR016035">
    <property type="entry name" value="Acyl_Trfase/lysoPLipase"/>
</dbReference>
<evidence type="ECO:0000256" key="1">
    <source>
        <dbReference type="ARBA" id="ARBA00022801"/>
    </source>
</evidence>
<feature type="active site" description="Proton acceptor" evidence="4">
    <location>
        <position position="211"/>
    </location>
</feature>
<reference evidence="6 7" key="1">
    <citation type="submission" date="2020-07" db="EMBL/GenBank/DDBJ databases">
        <title>Electron transfer.</title>
        <authorList>
            <person name="Huang L."/>
            <person name="Liu X."/>
            <person name="Zhou S."/>
        </authorList>
    </citation>
    <scope>NUCLEOTIDE SEQUENCE [LARGE SCALE GENOMIC DNA]</scope>
    <source>
        <strain evidence="6 7">Lx1</strain>
    </source>
</reference>
<dbReference type="EMBL" id="CP059378">
    <property type="protein sequence ID" value="QLY78699.1"/>
    <property type="molecule type" value="Genomic_DNA"/>
</dbReference>
<dbReference type="KEGG" id="cint:HZF06_16645"/>
<organism evidence="6 7">
    <name type="scientific">Clostridium intestinale</name>
    <dbReference type="NCBI Taxonomy" id="36845"/>
    <lineage>
        <taxon>Bacteria</taxon>
        <taxon>Bacillati</taxon>
        <taxon>Bacillota</taxon>
        <taxon>Clostridia</taxon>
        <taxon>Eubacteriales</taxon>
        <taxon>Clostridiaceae</taxon>
        <taxon>Clostridium</taxon>
    </lineage>
</organism>
<dbReference type="RefSeq" id="WP_181601010.1">
    <property type="nucleotide sequence ID" value="NZ_CP059378.1"/>
</dbReference>
<dbReference type="Gene3D" id="3.40.1090.10">
    <property type="entry name" value="Cytosolic phospholipase A2 catalytic domain"/>
    <property type="match status" value="2"/>
</dbReference>
<evidence type="ECO:0000256" key="3">
    <source>
        <dbReference type="ARBA" id="ARBA00023098"/>
    </source>
</evidence>
<comment type="caution">
    <text evidence="4">Lacks conserved residue(s) required for the propagation of feature annotation.</text>
</comment>